<dbReference type="GO" id="GO:0004497">
    <property type="term" value="F:monooxygenase activity"/>
    <property type="evidence" value="ECO:0007669"/>
    <property type="project" value="UniProtKB-KW"/>
</dbReference>
<evidence type="ECO:0000313" key="4">
    <source>
        <dbReference type="EMBL" id="SER71661.1"/>
    </source>
</evidence>
<dbReference type="Pfam" id="PF01494">
    <property type="entry name" value="FAD_binding_3"/>
    <property type="match status" value="2"/>
</dbReference>
<keyword evidence="1" id="KW-0560">Oxidoreductase</keyword>
<evidence type="ECO:0000256" key="2">
    <source>
        <dbReference type="ARBA" id="ARBA00023033"/>
    </source>
</evidence>
<protein>
    <submittedName>
        <fullName evidence="4">2-polyprenyl-6-methoxyphenol hydroxylase</fullName>
    </submittedName>
</protein>
<gene>
    <name evidence="4" type="ORF">SAMN05421870_103521</name>
</gene>
<dbReference type="InterPro" id="IPR002938">
    <property type="entry name" value="FAD-bd"/>
</dbReference>
<dbReference type="RefSeq" id="WP_074999743.1">
    <property type="nucleotide sequence ID" value="NZ_FOGO01000003.1"/>
</dbReference>
<keyword evidence="2" id="KW-0503">Monooxygenase</keyword>
<dbReference type="PANTHER" id="PTHR13789:SF309">
    <property type="entry name" value="PUTATIVE (AFU_ORTHOLOGUE AFUA_6G14510)-RELATED"/>
    <property type="match status" value="1"/>
</dbReference>
<proteinExistence type="predicted"/>
<reference evidence="5" key="1">
    <citation type="submission" date="2016-10" db="EMBL/GenBank/DDBJ databases">
        <authorList>
            <person name="Varghese N."/>
            <person name="Submissions S."/>
        </authorList>
    </citation>
    <scope>NUCLEOTIDE SEQUENCE [LARGE SCALE GENOMIC DNA]</scope>
    <source>
        <strain evidence="5">CGMCC 4.6825</strain>
    </source>
</reference>
<keyword evidence="5" id="KW-1185">Reference proteome</keyword>
<dbReference type="SUPFAM" id="SSF51905">
    <property type="entry name" value="FAD/NAD(P)-binding domain"/>
    <property type="match status" value="1"/>
</dbReference>
<organism evidence="4 5">
    <name type="scientific">Streptomyces qinglanensis</name>
    <dbReference type="NCBI Taxonomy" id="943816"/>
    <lineage>
        <taxon>Bacteria</taxon>
        <taxon>Bacillati</taxon>
        <taxon>Actinomycetota</taxon>
        <taxon>Actinomycetes</taxon>
        <taxon>Kitasatosporales</taxon>
        <taxon>Streptomycetaceae</taxon>
        <taxon>Streptomyces</taxon>
    </lineage>
</organism>
<sequence length="401" mass="41802">MRPSHALVIGAGIGGLAAAAALGDRGWTVTVLERAPRLEPVGAGIALAPNGLRALDVIGLGDAVRDLRTWTGQGGVRAPSGRWLARTTADRAAARFGDPTVLLSRAALVDLLRARLPASVELRTGTAATVADPGSRTRPASVTTADGATHSADLVVAADGIHSPARRVLFPAHPGPRYAGCTTWRFLTERPAGEAEPHETWGRGRLWGTQPLPDGRVYVYAAAVSPAGQRPPDGERAALLRLYGTWHRPIPQLLAAVPDSAVLRNDVHHLIDPLPAQHAGRVVLLGDAAHAMTPGLGQGGNQALEDAAVLARCADPAGDPAEAPARYTRHRLPRTTEVVRRSARASRATTLTGAASCLLRDAALVALDRLAPAAALRAFAGIADWSPPPRTYAAQSQSAAQ</sequence>
<dbReference type="Proteomes" id="UP000182841">
    <property type="component" value="Unassembled WGS sequence"/>
</dbReference>
<dbReference type="InterPro" id="IPR036188">
    <property type="entry name" value="FAD/NAD-bd_sf"/>
</dbReference>
<feature type="domain" description="FAD-binding" evidence="3">
    <location>
        <begin position="278"/>
        <end position="341"/>
    </location>
</feature>
<dbReference type="GO" id="GO:0071949">
    <property type="term" value="F:FAD binding"/>
    <property type="evidence" value="ECO:0007669"/>
    <property type="project" value="InterPro"/>
</dbReference>
<evidence type="ECO:0000256" key="1">
    <source>
        <dbReference type="ARBA" id="ARBA00023002"/>
    </source>
</evidence>
<evidence type="ECO:0000313" key="5">
    <source>
        <dbReference type="Proteomes" id="UP000182841"/>
    </source>
</evidence>
<name>A0A1H9RFR6_9ACTN</name>
<dbReference type="InterPro" id="IPR050493">
    <property type="entry name" value="FAD-dep_Monooxygenase_BioMet"/>
</dbReference>
<dbReference type="PANTHER" id="PTHR13789">
    <property type="entry name" value="MONOOXYGENASE"/>
    <property type="match status" value="1"/>
</dbReference>
<dbReference type="EMBL" id="FOGO01000003">
    <property type="protein sequence ID" value="SER71661.1"/>
    <property type="molecule type" value="Genomic_DNA"/>
</dbReference>
<dbReference type="PRINTS" id="PR00420">
    <property type="entry name" value="RNGMNOXGNASE"/>
</dbReference>
<accession>A0A1H9RFR6</accession>
<dbReference type="AlphaFoldDB" id="A0A1H9RFR6"/>
<dbReference type="Gene3D" id="3.50.50.60">
    <property type="entry name" value="FAD/NAD(P)-binding domain"/>
    <property type="match status" value="1"/>
</dbReference>
<evidence type="ECO:0000259" key="3">
    <source>
        <dbReference type="Pfam" id="PF01494"/>
    </source>
</evidence>
<feature type="domain" description="FAD-binding" evidence="3">
    <location>
        <begin position="6"/>
        <end position="169"/>
    </location>
</feature>